<evidence type="ECO:0000313" key="3">
    <source>
        <dbReference type="EMBL" id="KAA5832858.1"/>
    </source>
</evidence>
<organism evidence="3 4">
    <name type="scientific">Saccharopolyspora hirsuta</name>
    <dbReference type="NCBI Taxonomy" id="1837"/>
    <lineage>
        <taxon>Bacteria</taxon>
        <taxon>Bacillati</taxon>
        <taxon>Actinomycetota</taxon>
        <taxon>Actinomycetes</taxon>
        <taxon>Pseudonocardiales</taxon>
        <taxon>Pseudonocardiaceae</taxon>
        <taxon>Saccharopolyspora</taxon>
    </lineage>
</organism>
<sequence length="314" mass="35029">MPLPPVSPSRYGRTTVRSAPAPGEATDLTKSKNPTPRSPFAKHVGQIQLGNNDLDCYVLDSEIRVLALRSAVRALTGVDGSDLDSYIGVQNLRDHLDSRRILASAVEFSIPGTQFTGKGIRADAFLDICRAYVNAHQDGKLTTPRQQELAMKSAVLLAACAKVGLDALIDEATGYQYERAEDALQVKLRAYVLDELRDWEKTFPDALWEEFGRLTNWSGPLHSRPRWWGKLVLALIYDALDPDVANHLRTTKPAPRKGQNYHQWLTEDIGLQSLITHIHQVIGIAKTCNTMNELKEKVAFHYGKKPIQLPLELN</sequence>
<reference evidence="3 4" key="1">
    <citation type="submission" date="2019-09" db="EMBL/GenBank/DDBJ databases">
        <title>Draft genome sequence of the thermophilic Saccharopolyspora hirsuta VKM Ac-666T.</title>
        <authorList>
            <person name="Lobastova T.G."/>
            <person name="Fokina V."/>
            <person name="Bragin E.Y."/>
            <person name="Shtratnikova V.Y."/>
            <person name="Starodumova I.P."/>
            <person name="Tarlachkov S.V."/>
            <person name="Donova M.V."/>
        </authorList>
    </citation>
    <scope>NUCLEOTIDE SEQUENCE [LARGE SCALE GENOMIC DNA]</scope>
    <source>
        <strain evidence="3 4">VKM Ac-666</strain>
    </source>
</reference>
<dbReference type="InterPro" id="IPR018874">
    <property type="entry name" value="Phage_Mx8_p63_C"/>
</dbReference>
<proteinExistence type="predicted"/>
<dbReference type="Proteomes" id="UP000323946">
    <property type="component" value="Unassembled WGS sequence"/>
</dbReference>
<evidence type="ECO:0000313" key="4">
    <source>
        <dbReference type="Proteomes" id="UP000323946"/>
    </source>
</evidence>
<evidence type="ECO:0000256" key="1">
    <source>
        <dbReference type="SAM" id="MobiDB-lite"/>
    </source>
</evidence>
<accession>A0A5M7BXN1</accession>
<dbReference type="OrthoDB" id="4762429at2"/>
<gene>
    <name evidence="3" type="ORF">F1721_17990</name>
</gene>
<feature type="region of interest" description="Disordered" evidence="1">
    <location>
        <begin position="1"/>
        <end position="41"/>
    </location>
</feature>
<comment type="caution">
    <text evidence="3">The sequence shown here is derived from an EMBL/GenBank/DDBJ whole genome shotgun (WGS) entry which is preliminary data.</text>
</comment>
<name>A0A5M7BXN1_SACHI</name>
<evidence type="ECO:0000259" key="2">
    <source>
        <dbReference type="Pfam" id="PF10546"/>
    </source>
</evidence>
<keyword evidence="4" id="KW-1185">Reference proteome</keyword>
<dbReference type="EMBL" id="VWPH01000007">
    <property type="protein sequence ID" value="KAA5832858.1"/>
    <property type="molecule type" value="Genomic_DNA"/>
</dbReference>
<protein>
    <recommendedName>
        <fullName evidence="2">Bacteriophage Mx8 p63 C-terminal domain-containing protein</fullName>
    </recommendedName>
</protein>
<feature type="domain" description="Bacteriophage Mx8 p63 C-terminal" evidence="2">
    <location>
        <begin position="188"/>
        <end position="274"/>
    </location>
</feature>
<dbReference type="Pfam" id="PF10546">
    <property type="entry name" value="P63C"/>
    <property type="match status" value="1"/>
</dbReference>
<dbReference type="AlphaFoldDB" id="A0A5M7BXN1"/>